<dbReference type="AlphaFoldDB" id="A0A7X0P663"/>
<evidence type="ECO:0000259" key="1">
    <source>
        <dbReference type="Pfam" id="PF13649"/>
    </source>
</evidence>
<dbReference type="Gene3D" id="3.40.50.150">
    <property type="entry name" value="Vaccinia Virus protein VP39"/>
    <property type="match status" value="1"/>
</dbReference>
<keyword evidence="2" id="KW-0489">Methyltransferase</keyword>
<gene>
    <name evidence="2" type="ORF">HD593_010794</name>
</gene>
<reference evidence="2 3" key="1">
    <citation type="submission" date="2020-08" db="EMBL/GenBank/DDBJ databases">
        <title>Sequencing the genomes of 1000 actinobacteria strains.</title>
        <authorList>
            <person name="Klenk H.-P."/>
        </authorList>
    </citation>
    <scope>NUCLEOTIDE SEQUENCE [LARGE SCALE GENOMIC DNA]</scope>
    <source>
        <strain evidence="2 3">DSM 43768</strain>
    </source>
</reference>
<keyword evidence="2" id="KW-0808">Transferase</keyword>
<dbReference type="InterPro" id="IPR029063">
    <property type="entry name" value="SAM-dependent_MTases_sf"/>
</dbReference>
<dbReference type="CDD" id="cd02440">
    <property type="entry name" value="AdoMet_MTases"/>
    <property type="match status" value="1"/>
</dbReference>
<dbReference type="Pfam" id="PF13649">
    <property type="entry name" value="Methyltransf_25"/>
    <property type="match status" value="1"/>
</dbReference>
<evidence type="ECO:0000313" key="2">
    <source>
        <dbReference type="EMBL" id="MBB6555999.1"/>
    </source>
</evidence>
<dbReference type="GO" id="GO:0008168">
    <property type="term" value="F:methyltransferase activity"/>
    <property type="evidence" value="ECO:0007669"/>
    <property type="project" value="UniProtKB-KW"/>
</dbReference>
<dbReference type="SUPFAM" id="SSF53335">
    <property type="entry name" value="S-adenosyl-L-methionine-dependent methyltransferases"/>
    <property type="match status" value="1"/>
</dbReference>
<proteinExistence type="predicted"/>
<dbReference type="RefSeq" id="WP_185110497.1">
    <property type="nucleotide sequence ID" value="NZ_BAAAXY010000001.1"/>
</dbReference>
<sequence>MAADIAFYVGLAREADGPLVELAIGNGRVAIPVARATGRPVIGVDLSPAMLAQARTNAAEQGVQLDLREGDLRELTLEEPAALVYCPFRSLQHLPTWADRRSVFERVAASLRPGGRFAWNALAFDHHVAARFDGTRRSEPVPHTTRFAVGDNRIDIVLDGGETSSSWWATKNEWLGLIDVAGLELEALYGGFAREPFTEDSREYVFVTRRPGR</sequence>
<comment type="caution">
    <text evidence="2">The sequence shown here is derived from an EMBL/GenBank/DDBJ whole genome shotgun (WGS) entry which is preliminary data.</text>
</comment>
<name>A0A7X0P663_9ACTN</name>
<accession>A0A7X0P663</accession>
<feature type="domain" description="Methyltransferase" evidence="1">
    <location>
        <begin position="20"/>
        <end position="115"/>
    </location>
</feature>
<dbReference type="InterPro" id="IPR041698">
    <property type="entry name" value="Methyltransf_25"/>
</dbReference>
<protein>
    <submittedName>
        <fullName evidence="2">SAM-dependent methyltransferase</fullName>
    </submittedName>
</protein>
<dbReference type="EMBL" id="JACHMI010000001">
    <property type="protein sequence ID" value="MBB6555999.1"/>
    <property type="molecule type" value="Genomic_DNA"/>
</dbReference>
<organism evidence="2 3">
    <name type="scientific">Nonomuraea rubra</name>
    <dbReference type="NCBI Taxonomy" id="46180"/>
    <lineage>
        <taxon>Bacteria</taxon>
        <taxon>Bacillati</taxon>
        <taxon>Actinomycetota</taxon>
        <taxon>Actinomycetes</taxon>
        <taxon>Streptosporangiales</taxon>
        <taxon>Streptosporangiaceae</taxon>
        <taxon>Nonomuraea</taxon>
    </lineage>
</organism>
<keyword evidence="3" id="KW-1185">Reference proteome</keyword>
<dbReference type="Proteomes" id="UP000565579">
    <property type="component" value="Unassembled WGS sequence"/>
</dbReference>
<evidence type="ECO:0000313" key="3">
    <source>
        <dbReference type="Proteomes" id="UP000565579"/>
    </source>
</evidence>
<dbReference type="GO" id="GO:0032259">
    <property type="term" value="P:methylation"/>
    <property type="evidence" value="ECO:0007669"/>
    <property type="project" value="UniProtKB-KW"/>
</dbReference>